<organism evidence="1">
    <name type="scientific">hydrocarbon metagenome</name>
    <dbReference type="NCBI Taxonomy" id="938273"/>
    <lineage>
        <taxon>unclassified sequences</taxon>
        <taxon>metagenomes</taxon>
        <taxon>ecological metagenomes</taxon>
    </lineage>
</organism>
<reference evidence="1" key="1">
    <citation type="journal article" date="2015" name="Proc. Natl. Acad. Sci. U.S.A.">
        <title>Networks of energetic and metabolic interactions define dynamics in microbial communities.</title>
        <authorList>
            <person name="Embree M."/>
            <person name="Liu J.K."/>
            <person name="Al-Bassam M.M."/>
            <person name="Zengler K."/>
        </authorList>
    </citation>
    <scope>NUCLEOTIDE SEQUENCE</scope>
</reference>
<dbReference type="AlphaFoldDB" id="A0A0W8EKF2"/>
<proteinExistence type="predicted"/>
<dbReference type="EMBL" id="LNQE01001752">
    <property type="protein sequence ID" value="KUG09258.1"/>
    <property type="molecule type" value="Genomic_DNA"/>
</dbReference>
<gene>
    <name evidence="1" type="ORF">ASZ90_016631</name>
</gene>
<sequence>MSSNCETFPDECLPPVYRAREVMLIIAPGIPVNSSRLICPA</sequence>
<accession>A0A0W8EKF2</accession>
<evidence type="ECO:0000313" key="1">
    <source>
        <dbReference type="EMBL" id="KUG09258.1"/>
    </source>
</evidence>
<protein>
    <submittedName>
        <fullName evidence="1">Uncharacterized protein</fullName>
    </submittedName>
</protein>
<comment type="caution">
    <text evidence="1">The sequence shown here is derived from an EMBL/GenBank/DDBJ whole genome shotgun (WGS) entry which is preliminary data.</text>
</comment>
<name>A0A0W8EKF2_9ZZZZ</name>